<comment type="caution">
    <text evidence="2">The sequence shown here is derived from an EMBL/GenBank/DDBJ whole genome shotgun (WGS) entry which is preliminary data.</text>
</comment>
<accession>A0ABS8YGG0</accession>
<protein>
    <submittedName>
        <fullName evidence="2">ROK family protein</fullName>
    </submittedName>
</protein>
<organism evidence="2 3">
    <name type="scientific">Paenibacillus profundus</name>
    <dbReference type="NCBI Taxonomy" id="1173085"/>
    <lineage>
        <taxon>Bacteria</taxon>
        <taxon>Bacillati</taxon>
        <taxon>Bacillota</taxon>
        <taxon>Bacilli</taxon>
        <taxon>Bacillales</taxon>
        <taxon>Paenibacillaceae</taxon>
        <taxon>Paenibacillus</taxon>
    </lineage>
</organism>
<dbReference type="InterPro" id="IPR000600">
    <property type="entry name" value="ROK"/>
</dbReference>
<dbReference type="PANTHER" id="PTHR18964:SF169">
    <property type="entry name" value="N-ACETYLMANNOSAMINE KINASE"/>
    <property type="match status" value="1"/>
</dbReference>
<evidence type="ECO:0000256" key="1">
    <source>
        <dbReference type="ARBA" id="ARBA00006479"/>
    </source>
</evidence>
<dbReference type="Pfam" id="PF00480">
    <property type="entry name" value="ROK"/>
    <property type="match status" value="1"/>
</dbReference>
<evidence type="ECO:0000313" key="3">
    <source>
        <dbReference type="Proteomes" id="UP001199916"/>
    </source>
</evidence>
<reference evidence="2 3" key="1">
    <citation type="submission" date="2021-11" db="EMBL/GenBank/DDBJ databases">
        <title>Draft genome sequence of Paenibacillus profundus YoMME, a new Gram-positive bacteria with exoelectrogenic properties.</title>
        <authorList>
            <person name="Hubenova Y."/>
            <person name="Hubenova E."/>
            <person name="Manasiev Y."/>
            <person name="Peykov S."/>
            <person name="Mitov M."/>
        </authorList>
    </citation>
    <scope>NUCLEOTIDE SEQUENCE [LARGE SCALE GENOMIC DNA]</scope>
    <source>
        <strain evidence="2 3">YoMME</strain>
    </source>
</reference>
<dbReference type="SUPFAM" id="SSF53067">
    <property type="entry name" value="Actin-like ATPase domain"/>
    <property type="match status" value="1"/>
</dbReference>
<evidence type="ECO:0000313" key="2">
    <source>
        <dbReference type="EMBL" id="MCE5169207.1"/>
    </source>
</evidence>
<keyword evidence="3" id="KW-1185">Reference proteome</keyword>
<dbReference type="Proteomes" id="UP001199916">
    <property type="component" value="Unassembled WGS sequence"/>
</dbReference>
<sequence>MRGPSSAAHCGSAIAPQAVTLALDAGGTALKAAVVAGGRLVPNVSGQWPSRSEGDAASIVAGFADACRELLGAYAAAGPARPEAPMRIGFAFPGPFDYEAGVSRLQGLGKYDRLYGVNVRDALRAEFSRRAASGEAWAAPLANADVRFENDATLFALGLSRLHPHERLLCLTLGTGLGSAFIEAGRPVAGRSGVPDSGMLYAEAYRGRLVDEQFGRRGILELAELLDARRPDQDVCDLAEAARGGDAASLHVFREFGTRFAEMLSPYIHGFRPHRLILGGQIAKSADLFAAELNALLQPCECELQTNNQVMEYTYLGIDALFQRAHVPFHTINDFLQARRHARLG</sequence>
<comment type="similarity">
    <text evidence="1">Belongs to the ROK (NagC/XylR) family.</text>
</comment>
<dbReference type="Gene3D" id="3.30.420.40">
    <property type="match status" value="2"/>
</dbReference>
<dbReference type="EMBL" id="JAJNBZ010000004">
    <property type="protein sequence ID" value="MCE5169207.1"/>
    <property type="molecule type" value="Genomic_DNA"/>
</dbReference>
<dbReference type="RefSeq" id="WP_233696267.1">
    <property type="nucleotide sequence ID" value="NZ_JAJNBZ010000004.1"/>
</dbReference>
<name>A0ABS8YGG0_9BACL</name>
<gene>
    <name evidence="2" type="ORF">LQV63_07780</name>
</gene>
<proteinExistence type="inferred from homology"/>
<dbReference type="InterPro" id="IPR043129">
    <property type="entry name" value="ATPase_NBD"/>
</dbReference>
<dbReference type="PANTHER" id="PTHR18964">
    <property type="entry name" value="ROK (REPRESSOR, ORF, KINASE) FAMILY"/>
    <property type="match status" value="1"/>
</dbReference>